<dbReference type="Proteomes" id="UP001283361">
    <property type="component" value="Unassembled WGS sequence"/>
</dbReference>
<protein>
    <submittedName>
        <fullName evidence="1">Uncharacterized protein</fullName>
    </submittedName>
</protein>
<gene>
    <name evidence="1" type="ORF">RRG08_007841</name>
</gene>
<proteinExistence type="predicted"/>
<dbReference type="EMBL" id="JAWDGP010007407">
    <property type="protein sequence ID" value="KAK3720217.1"/>
    <property type="molecule type" value="Genomic_DNA"/>
</dbReference>
<accession>A0AAE0XXL4</accession>
<evidence type="ECO:0000313" key="1">
    <source>
        <dbReference type="EMBL" id="KAK3720217.1"/>
    </source>
</evidence>
<reference evidence="1" key="1">
    <citation type="journal article" date="2023" name="G3 (Bethesda)">
        <title>A reference genome for the long-term kleptoplast-retaining sea slug Elysia crispata morphotype clarki.</title>
        <authorList>
            <person name="Eastman K.E."/>
            <person name="Pendleton A.L."/>
            <person name="Shaikh M.A."/>
            <person name="Suttiyut T."/>
            <person name="Ogas R."/>
            <person name="Tomko P."/>
            <person name="Gavelis G."/>
            <person name="Widhalm J.R."/>
            <person name="Wisecaver J.H."/>
        </authorList>
    </citation>
    <scope>NUCLEOTIDE SEQUENCE</scope>
    <source>
        <strain evidence="1">ECLA1</strain>
    </source>
</reference>
<comment type="caution">
    <text evidence="1">The sequence shown here is derived from an EMBL/GenBank/DDBJ whole genome shotgun (WGS) entry which is preliminary data.</text>
</comment>
<evidence type="ECO:0000313" key="2">
    <source>
        <dbReference type="Proteomes" id="UP001283361"/>
    </source>
</evidence>
<keyword evidence="2" id="KW-1185">Reference proteome</keyword>
<name>A0AAE0XXL4_9GAST</name>
<sequence length="256" mass="29125">MRETYIKHSRSIKELAEEIQAGRSRTDLLQSYDNIQWKRFKKDIIDIVSSRPMGTTSQTSLKTMTRPRPTLSLVEPSRTWHKKLLAQQELELERIKTIVTTELVSLFIMGQEVGLQKANFAPDESKLFYDRWDFCRIALENLENEEPRIPVPDTPPVELAPFPPPVYMEREGIRGAPPAVLETQDSTEFVWDDLDESLFAQTDNINKLSHPQAALSPNVETSSSMGLILQTALRPVTVSEDVHVFSVKPLPPPDCL</sequence>
<dbReference type="AlphaFoldDB" id="A0AAE0XXL4"/>
<organism evidence="1 2">
    <name type="scientific">Elysia crispata</name>
    <name type="common">lettuce slug</name>
    <dbReference type="NCBI Taxonomy" id="231223"/>
    <lineage>
        <taxon>Eukaryota</taxon>
        <taxon>Metazoa</taxon>
        <taxon>Spiralia</taxon>
        <taxon>Lophotrochozoa</taxon>
        <taxon>Mollusca</taxon>
        <taxon>Gastropoda</taxon>
        <taxon>Heterobranchia</taxon>
        <taxon>Euthyneura</taxon>
        <taxon>Panpulmonata</taxon>
        <taxon>Sacoglossa</taxon>
        <taxon>Placobranchoidea</taxon>
        <taxon>Plakobranchidae</taxon>
        <taxon>Elysia</taxon>
    </lineage>
</organism>